<accession>A0A562V8Y1</accession>
<reference evidence="1 2" key="1">
    <citation type="submission" date="2019-07" db="EMBL/GenBank/DDBJ databases">
        <title>Genomic Encyclopedia of Archaeal and Bacterial Type Strains, Phase II (KMG-II): from individual species to whole genera.</title>
        <authorList>
            <person name="Goeker M."/>
        </authorList>
    </citation>
    <scope>NUCLEOTIDE SEQUENCE [LARGE SCALE GENOMIC DNA]</scope>
    <source>
        <strain evidence="1 2">ATCC BAA-1139</strain>
    </source>
</reference>
<dbReference type="Proteomes" id="UP000319449">
    <property type="component" value="Unassembled WGS sequence"/>
</dbReference>
<keyword evidence="2" id="KW-1185">Reference proteome</keyword>
<comment type="caution">
    <text evidence="1">The sequence shown here is derived from an EMBL/GenBank/DDBJ whole genome shotgun (WGS) entry which is preliminary data.</text>
</comment>
<dbReference type="PROSITE" id="PS51257">
    <property type="entry name" value="PROKAR_LIPOPROTEIN"/>
    <property type="match status" value="1"/>
</dbReference>
<name>A0A562V8Y1_9BACT</name>
<sequence>MNKIAQLAAVRFVVTPALLMALVGCAFFSDGVVTAVESHYITSKQAVLSISGETASHPLYGVFQVDNPPRVGKPYRNDGQDATLTFLENGPRQQAVIEPDDRSSRAQFDMHLFGGPKKATVLGIFW</sequence>
<organism evidence="1 2">
    <name type="scientific">Geobacter argillaceus</name>
    <dbReference type="NCBI Taxonomy" id="345631"/>
    <lineage>
        <taxon>Bacteria</taxon>
        <taxon>Pseudomonadati</taxon>
        <taxon>Thermodesulfobacteriota</taxon>
        <taxon>Desulfuromonadia</taxon>
        <taxon>Geobacterales</taxon>
        <taxon>Geobacteraceae</taxon>
        <taxon>Geobacter</taxon>
    </lineage>
</organism>
<dbReference type="AlphaFoldDB" id="A0A562V8Y1"/>
<dbReference type="RefSeq" id="WP_145025086.1">
    <property type="nucleotide sequence ID" value="NZ_VLLN01000029.1"/>
</dbReference>
<evidence type="ECO:0000313" key="2">
    <source>
        <dbReference type="Proteomes" id="UP000319449"/>
    </source>
</evidence>
<protein>
    <submittedName>
        <fullName evidence="1">Uncharacterized protein</fullName>
    </submittedName>
</protein>
<evidence type="ECO:0000313" key="1">
    <source>
        <dbReference type="EMBL" id="TWJ14292.1"/>
    </source>
</evidence>
<proteinExistence type="predicted"/>
<dbReference type="EMBL" id="VLLN01000029">
    <property type="protein sequence ID" value="TWJ14292.1"/>
    <property type="molecule type" value="Genomic_DNA"/>
</dbReference>
<gene>
    <name evidence="1" type="ORF">JN12_03465</name>
</gene>